<evidence type="ECO:0000256" key="1">
    <source>
        <dbReference type="SAM" id="Phobius"/>
    </source>
</evidence>
<feature type="transmembrane region" description="Helical" evidence="1">
    <location>
        <begin position="107"/>
        <end position="127"/>
    </location>
</feature>
<keyword evidence="3" id="KW-0378">Hydrolase</keyword>
<dbReference type="InterPro" id="IPR003675">
    <property type="entry name" value="Rce1/LyrA-like_dom"/>
</dbReference>
<evidence type="ECO:0000259" key="2">
    <source>
        <dbReference type="Pfam" id="PF02517"/>
    </source>
</evidence>
<dbReference type="EMBL" id="JADFFK010000003">
    <property type="protein sequence ID" value="MBE9636270.1"/>
    <property type="molecule type" value="Genomic_DNA"/>
</dbReference>
<keyword evidence="1" id="KW-0472">Membrane</keyword>
<feature type="transmembrane region" description="Helical" evidence="1">
    <location>
        <begin position="48"/>
        <end position="68"/>
    </location>
</feature>
<feature type="transmembrane region" description="Helical" evidence="1">
    <location>
        <begin position="139"/>
        <end position="158"/>
    </location>
</feature>
<feature type="domain" description="CAAX prenyl protease 2/Lysostaphin resistance protein A-like" evidence="2">
    <location>
        <begin position="107"/>
        <end position="205"/>
    </location>
</feature>
<dbReference type="RefSeq" id="WP_194133603.1">
    <property type="nucleotide sequence ID" value="NZ_JADFFK010000003.1"/>
</dbReference>
<dbReference type="GO" id="GO:0008237">
    <property type="term" value="F:metallopeptidase activity"/>
    <property type="evidence" value="ECO:0007669"/>
    <property type="project" value="UniProtKB-KW"/>
</dbReference>
<feature type="transmembrane region" description="Helical" evidence="1">
    <location>
        <begin position="164"/>
        <end position="186"/>
    </location>
</feature>
<keyword evidence="1" id="KW-0812">Transmembrane</keyword>
<feature type="transmembrane region" description="Helical" evidence="1">
    <location>
        <begin position="193"/>
        <end position="217"/>
    </location>
</feature>
<feature type="transmembrane region" description="Helical" evidence="1">
    <location>
        <begin position="80"/>
        <end position="101"/>
    </location>
</feature>
<name>A0ABR9WY85_9RHOB</name>
<feature type="transmembrane region" description="Helical" evidence="1">
    <location>
        <begin position="12"/>
        <end position="33"/>
    </location>
</feature>
<dbReference type="Proteomes" id="UP000607796">
    <property type="component" value="Unassembled WGS sequence"/>
</dbReference>
<evidence type="ECO:0000313" key="3">
    <source>
        <dbReference type="EMBL" id="MBE9636270.1"/>
    </source>
</evidence>
<dbReference type="Pfam" id="PF02517">
    <property type="entry name" value="Rce1-like"/>
    <property type="match status" value="1"/>
</dbReference>
<sequence>MTAAAPIRSPRRLPIALATLVAWMGVTIFGVGLRDAPVELEDIATNSIAWQVLMAGLVLVAVIVWRGWRDLGFQGPEPATLRLLWLPGLVVLLLFALALVLGLPAPMTMLLVLVNTLLVGFSEEVMFRGVLFAALRERLRIWPAILWTTAAFGAVHVLNGFLTGSFLLAGLQAIAACCSGLLLMALLLRTGSIWVPIVFHALWDWATFTVVLSAGALADLQEGEPGGGMTELAPQHFVLPFLLVLPNLLYGLWLLRRIHRRAVADEASVEGRGLRNP</sequence>
<organism evidence="3 4">
    <name type="scientific">Salipiger mangrovisoli</name>
    <dbReference type="NCBI Taxonomy" id="2865933"/>
    <lineage>
        <taxon>Bacteria</taxon>
        <taxon>Pseudomonadati</taxon>
        <taxon>Pseudomonadota</taxon>
        <taxon>Alphaproteobacteria</taxon>
        <taxon>Rhodobacterales</taxon>
        <taxon>Roseobacteraceae</taxon>
        <taxon>Salipiger</taxon>
    </lineage>
</organism>
<comment type="caution">
    <text evidence="3">The sequence shown here is derived from an EMBL/GenBank/DDBJ whole genome shotgun (WGS) entry which is preliminary data.</text>
</comment>
<dbReference type="InterPro" id="IPR052710">
    <property type="entry name" value="CAAX_protease"/>
</dbReference>
<keyword evidence="1" id="KW-1133">Transmembrane helix</keyword>
<keyword evidence="3" id="KW-0482">Metalloprotease</keyword>
<gene>
    <name evidence="3" type="ORF">IQ782_05395</name>
</gene>
<reference evidence="3 4" key="1">
    <citation type="journal article" date="2021" name="Int. J. Syst. Evol. Microbiol.">
        <title>Salipiger mangrovisoli sp. nov., isolated from mangrove soil and the proposal for the reclassification of Paraphaeobacter pallidus as Salipiger pallidus comb. nov.</title>
        <authorList>
            <person name="Du J."/>
            <person name="Liu Y."/>
            <person name="Pei T."/>
            <person name="Deng M.R."/>
            <person name="Zhu H."/>
        </authorList>
    </citation>
    <scope>NUCLEOTIDE SEQUENCE [LARGE SCALE GENOMIC DNA]</scope>
    <source>
        <strain evidence="3 4">6D45A</strain>
    </source>
</reference>
<dbReference type="PANTHER" id="PTHR36435">
    <property type="entry name" value="SLR1288 PROTEIN"/>
    <property type="match status" value="1"/>
</dbReference>
<protein>
    <submittedName>
        <fullName evidence="3">CPBP family intramembrane metalloprotease</fullName>
    </submittedName>
</protein>
<evidence type="ECO:0000313" key="4">
    <source>
        <dbReference type="Proteomes" id="UP000607796"/>
    </source>
</evidence>
<accession>A0ABR9WY85</accession>
<keyword evidence="4" id="KW-1185">Reference proteome</keyword>
<proteinExistence type="predicted"/>
<feature type="transmembrane region" description="Helical" evidence="1">
    <location>
        <begin position="237"/>
        <end position="255"/>
    </location>
</feature>
<keyword evidence="3" id="KW-0645">Protease</keyword>
<dbReference type="PANTHER" id="PTHR36435:SF1">
    <property type="entry name" value="CAAX AMINO TERMINAL PROTEASE FAMILY PROTEIN"/>
    <property type="match status" value="1"/>
</dbReference>